<reference evidence="3 4" key="1">
    <citation type="journal article" date="2020" name="IScience">
        <title>Genome Sequencing of the Endangered Kingdonia uniflora (Circaeasteraceae, Ranunculales) Reveals Potential Mechanisms of Evolutionary Specialization.</title>
        <authorList>
            <person name="Sun Y."/>
            <person name="Deng T."/>
            <person name="Zhang A."/>
            <person name="Moore M.J."/>
            <person name="Landis J.B."/>
            <person name="Lin N."/>
            <person name="Zhang H."/>
            <person name="Zhang X."/>
            <person name="Huang J."/>
            <person name="Zhang X."/>
            <person name="Sun H."/>
            <person name="Wang H."/>
        </authorList>
    </citation>
    <scope>NUCLEOTIDE SEQUENCE [LARGE SCALE GENOMIC DNA]</scope>
    <source>
        <strain evidence="3">TB1705</strain>
        <tissue evidence="3">Leaf</tissue>
    </source>
</reference>
<dbReference type="EMBL" id="JACGCM010001377">
    <property type="protein sequence ID" value="KAF6156147.1"/>
    <property type="molecule type" value="Genomic_DNA"/>
</dbReference>
<evidence type="ECO:0000313" key="4">
    <source>
        <dbReference type="Proteomes" id="UP000541444"/>
    </source>
</evidence>
<comment type="caution">
    <text evidence="3">The sequence shown here is derived from an EMBL/GenBank/DDBJ whole genome shotgun (WGS) entry which is preliminary data.</text>
</comment>
<keyword evidence="1" id="KW-0175">Coiled coil</keyword>
<evidence type="ECO:0000256" key="1">
    <source>
        <dbReference type="SAM" id="Coils"/>
    </source>
</evidence>
<evidence type="ECO:0000313" key="3">
    <source>
        <dbReference type="EMBL" id="KAF6156147.1"/>
    </source>
</evidence>
<gene>
    <name evidence="3" type="ORF">GIB67_024117</name>
</gene>
<feature type="coiled-coil region" evidence="1">
    <location>
        <begin position="62"/>
        <end position="89"/>
    </location>
</feature>
<dbReference type="AlphaFoldDB" id="A0A7J7MMU3"/>
<feature type="compositionally biased region" description="Acidic residues" evidence="2">
    <location>
        <begin position="225"/>
        <end position="236"/>
    </location>
</feature>
<evidence type="ECO:0000256" key="2">
    <source>
        <dbReference type="SAM" id="MobiDB-lite"/>
    </source>
</evidence>
<protein>
    <submittedName>
        <fullName evidence="3">Uncharacterized protein</fullName>
    </submittedName>
</protein>
<feature type="region of interest" description="Disordered" evidence="2">
    <location>
        <begin position="225"/>
        <end position="245"/>
    </location>
</feature>
<dbReference type="Proteomes" id="UP000541444">
    <property type="component" value="Unassembled WGS sequence"/>
</dbReference>
<name>A0A7J7MMU3_9MAGN</name>
<keyword evidence="4" id="KW-1185">Reference proteome</keyword>
<sequence>MVVSEGESSTEGSTAVPPYVVPMGWVGGHDHEGGASVPRNLRADSRAEFMGTLTLEASLLQAENLISLNAELELRHEKMKAAQKELVTEAVHRQLADHVASVTAGLEERLNVVTEDKLVVEGDLEVTHRRLRSLSLEKEVNEHVLLEELVMAKQVADGLQGHIAELVEGNTRLEEEFRLSTKWWEAALALPLLVLYQTRDVPELRHLGYSGRQGFLPLGDAMDITPEEEAQLEEEDRAATAQPPA</sequence>
<organism evidence="3 4">
    <name type="scientific">Kingdonia uniflora</name>
    <dbReference type="NCBI Taxonomy" id="39325"/>
    <lineage>
        <taxon>Eukaryota</taxon>
        <taxon>Viridiplantae</taxon>
        <taxon>Streptophyta</taxon>
        <taxon>Embryophyta</taxon>
        <taxon>Tracheophyta</taxon>
        <taxon>Spermatophyta</taxon>
        <taxon>Magnoliopsida</taxon>
        <taxon>Ranunculales</taxon>
        <taxon>Circaeasteraceae</taxon>
        <taxon>Kingdonia</taxon>
    </lineage>
</organism>
<accession>A0A7J7MMU3</accession>
<proteinExistence type="predicted"/>